<feature type="domain" description="Dicer dsRNA-binding fold" evidence="22">
    <location>
        <begin position="584"/>
        <end position="674"/>
    </location>
</feature>
<dbReference type="PROSITE" id="PS00517">
    <property type="entry name" value="RNASE_3_1"/>
    <property type="match status" value="1"/>
</dbReference>
<keyword evidence="10" id="KW-0067">ATP-binding</keyword>
<dbReference type="Proteomes" id="UP000030645">
    <property type="component" value="Unassembled WGS sequence"/>
</dbReference>
<dbReference type="PROSITE" id="PS50137">
    <property type="entry name" value="DS_RBD"/>
    <property type="match status" value="1"/>
</dbReference>
<evidence type="ECO:0000313" key="24">
    <source>
        <dbReference type="Proteomes" id="UP000030645"/>
    </source>
</evidence>
<dbReference type="GO" id="GO:0003723">
    <property type="term" value="F:RNA binding"/>
    <property type="evidence" value="ECO:0007669"/>
    <property type="project" value="UniProtKB-UniRule"/>
</dbReference>
<evidence type="ECO:0000313" key="23">
    <source>
        <dbReference type="EMBL" id="EXB74786.1"/>
    </source>
</evidence>
<dbReference type="GO" id="GO:0046872">
    <property type="term" value="F:metal ion binding"/>
    <property type="evidence" value="ECO:0007669"/>
    <property type="project" value="UniProtKB-KW"/>
</dbReference>
<feature type="domain" description="DRBM" evidence="17">
    <location>
        <begin position="1387"/>
        <end position="1453"/>
    </location>
</feature>
<dbReference type="SMART" id="SM00358">
    <property type="entry name" value="DSRM"/>
    <property type="match status" value="2"/>
</dbReference>
<dbReference type="GO" id="GO:0030422">
    <property type="term" value="P:siRNA processing"/>
    <property type="evidence" value="ECO:0007669"/>
    <property type="project" value="TreeGrafter"/>
</dbReference>
<dbReference type="FunFam" id="3.40.50.300:FF:000628">
    <property type="entry name" value="Endoribonuclease Dicer"/>
    <property type="match status" value="1"/>
</dbReference>
<evidence type="ECO:0000256" key="5">
    <source>
        <dbReference type="ARBA" id="ARBA00022737"/>
    </source>
</evidence>
<dbReference type="Pfam" id="PF14709">
    <property type="entry name" value="DND1_DSRM"/>
    <property type="match status" value="1"/>
</dbReference>
<dbReference type="GO" id="GO:0005634">
    <property type="term" value="C:nucleus"/>
    <property type="evidence" value="ECO:0007669"/>
    <property type="project" value="TreeGrafter"/>
</dbReference>
<dbReference type="EMBL" id="KE344659">
    <property type="protein sequence ID" value="EXB74786.1"/>
    <property type="molecule type" value="Genomic_DNA"/>
</dbReference>
<evidence type="ECO:0000256" key="11">
    <source>
        <dbReference type="ARBA" id="ARBA00022842"/>
    </source>
</evidence>
<dbReference type="InterPro" id="IPR011545">
    <property type="entry name" value="DEAD/DEAH_box_helicase_dom"/>
</dbReference>
<evidence type="ECO:0000259" key="20">
    <source>
        <dbReference type="PROSITE" id="PS51192"/>
    </source>
</evidence>
<dbReference type="SMART" id="SM00535">
    <property type="entry name" value="RIBOc"/>
    <property type="match status" value="2"/>
</dbReference>
<evidence type="ECO:0000259" key="18">
    <source>
        <dbReference type="PROSITE" id="PS50142"/>
    </source>
</evidence>
<dbReference type="Pfam" id="PF03368">
    <property type="entry name" value="Dicer_dimer"/>
    <property type="match status" value="1"/>
</dbReference>
<keyword evidence="3" id="KW-0540">Nuclease</keyword>
<dbReference type="InterPro" id="IPR005034">
    <property type="entry name" value="Dicer_dimerisation"/>
</dbReference>
<feature type="region of interest" description="Disordered" evidence="16">
    <location>
        <begin position="1"/>
        <end position="24"/>
    </location>
</feature>
<comment type="similarity">
    <text evidence="14 15">Belongs to the helicase family. Dicer subfamily.</text>
</comment>
<keyword evidence="8" id="KW-0378">Hydrolase</keyword>
<evidence type="ECO:0000256" key="12">
    <source>
        <dbReference type="ARBA" id="ARBA00022884"/>
    </source>
</evidence>
<dbReference type="STRING" id="981085.W9REZ0"/>
<comment type="cofactor">
    <cofactor evidence="1">
        <name>Mn(2+)</name>
        <dbReference type="ChEBI" id="CHEBI:29035"/>
    </cofactor>
</comment>
<comment type="cofactor">
    <cofactor evidence="2">
        <name>Mg(2+)</name>
        <dbReference type="ChEBI" id="CHEBI:18420"/>
    </cofactor>
</comment>
<gene>
    <name evidence="23" type="ORF">L484_023528</name>
</gene>
<dbReference type="InterPro" id="IPR014001">
    <property type="entry name" value="Helicase_ATP-bd"/>
</dbReference>
<dbReference type="InterPro" id="IPR038248">
    <property type="entry name" value="Dicer_dimer_sf"/>
</dbReference>
<dbReference type="PANTHER" id="PTHR14950">
    <property type="entry name" value="DICER-RELATED"/>
    <property type="match status" value="1"/>
</dbReference>
<dbReference type="InterPro" id="IPR014720">
    <property type="entry name" value="dsRBD_dom"/>
</dbReference>
<dbReference type="Pfam" id="PF00636">
    <property type="entry name" value="Ribonuclease_3"/>
    <property type="match status" value="2"/>
</dbReference>
<dbReference type="Gene3D" id="1.10.1520.10">
    <property type="entry name" value="Ribonuclease III domain"/>
    <property type="match status" value="2"/>
</dbReference>
<keyword evidence="7" id="KW-0255">Endonuclease</keyword>
<dbReference type="GO" id="GO:0004525">
    <property type="term" value="F:ribonuclease III activity"/>
    <property type="evidence" value="ECO:0007669"/>
    <property type="project" value="InterPro"/>
</dbReference>
<keyword evidence="6" id="KW-0547">Nucleotide-binding</keyword>
<dbReference type="GO" id="GO:0005524">
    <property type="term" value="F:ATP binding"/>
    <property type="evidence" value="ECO:0007669"/>
    <property type="project" value="UniProtKB-KW"/>
</dbReference>
<dbReference type="InterPro" id="IPR036085">
    <property type="entry name" value="PAZ_dom_sf"/>
</dbReference>
<dbReference type="SMART" id="SM00487">
    <property type="entry name" value="DEXDc"/>
    <property type="match status" value="1"/>
</dbReference>
<evidence type="ECO:0000256" key="8">
    <source>
        <dbReference type="ARBA" id="ARBA00022801"/>
    </source>
</evidence>
<feature type="domain" description="Helicase ATP-binding" evidence="20">
    <location>
        <begin position="34"/>
        <end position="210"/>
    </location>
</feature>
<dbReference type="InterPro" id="IPR003100">
    <property type="entry name" value="PAZ_dom"/>
</dbReference>
<dbReference type="PROSITE" id="PS50821">
    <property type="entry name" value="PAZ"/>
    <property type="match status" value="1"/>
</dbReference>
<keyword evidence="24" id="KW-1185">Reference proteome</keyword>
<dbReference type="PROSITE" id="PS51192">
    <property type="entry name" value="HELICASE_ATP_BIND_1"/>
    <property type="match status" value="1"/>
</dbReference>
<dbReference type="FunFam" id="3.30.160.380:FF:000001">
    <property type="entry name" value="Endoribonuclease dicer-like 1"/>
    <property type="match status" value="1"/>
</dbReference>
<evidence type="ECO:0000256" key="2">
    <source>
        <dbReference type="ARBA" id="ARBA00001946"/>
    </source>
</evidence>
<keyword evidence="11" id="KW-0460">Magnesium</keyword>
<evidence type="ECO:0000259" key="22">
    <source>
        <dbReference type="PROSITE" id="PS51327"/>
    </source>
</evidence>
<organism evidence="23 24">
    <name type="scientific">Morus notabilis</name>
    <dbReference type="NCBI Taxonomy" id="981085"/>
    <lineage>
        <taxon>Eukaryota</taxon>
        <taxon>Viridiplantae</taxon>
        <taxon>Streptophyta</taxon>
        <taxon>Embryophyta</taxon>
        <taxon>Tracheophyta</taxon>
        <taxon>Spermatophyta</taxon>
        <taxon>Magnoliopsida</taxon>
        <taxon>eudicotyledons</taxon>
        <taxon>Gunneridae</taxon>
        <taxon>Pentapetalae</taxon>
        <taxon>rosids</taxon>
        <taxon>fabids</taxon>
        <taxon>Rosales</taxon>
        <taxon>Moraceae</taxon>
        <taxon>Moreae</taxon>
        <taxon>Morus</taxon>
    </lineage>
</organism>
<evidence type="ECO:0000259" key="21">
    <source>
        <dbReference type="PROSITE" id="PS51194"/>
    </source>
</evidence>
<feature type="region of interest" description="Disordered" evidence="16">
    <location>
        <begin position="1563"/>
        <end position="1598"/>
    </location>
</feature>
<dbReference type="PROSITE" id="PS50142">
    <property type="entry name" value="RNASE_3_2"/>
    <property type="match status" value="2"/>
</dbReference>
<sequence>MSDGEADPANSGASSSSFPEKDPRKISRKYQLELCKKATEENIIVYLGTGCGKTHIAVLLIYELGHLIKRPQENICVFLAPTVALVQQQAKVIEDSTDFKVKICSGNSKRLKSHEYWEKDMKQYEVLVMIPQILVHCLSHCLMKMDSIALLIFDECHHAQVQSNHPYAEIMRVFYKTDAIKRPRIFGMTASPVIGKDASSEGSLAKSINSLESLLDAKLCVARFQTLVWQQSIDSVDASSNVSIGLAFSNYEAIAKKVYSVEDKNDLDSFVATATVRVYYYDPVVNGSSNPYIAYYNKLGDLKRECVSELSSKKDDLQSLRNSKKLLNKLHDNIIFCLENLGLWGALQAIRILLNHSERNELIEAEGDCSNDSLCERYLAQAADVLASDCTKDVVGSDLSRIDVLKEPFFSSKLLRLIGILSSSRIITARSLSCILQSLEFLAFWNCDLLVGINSGLRNVSRKTMKIILEKFRSGDLNLLIATKVGEEGLDIQTCCLVIRFDLPETVASFIQSRGRARMPQSEYAFLVARGNKKEMDLLENFRRDERQMNFEIAQRTSNEIFIGLEEKVYKVDSSGASISSAYSISLLHQYCSKLPHDEYFDPKPKFFFLDDLEGTVCHIVLPSNGPIHQIVSTPQSSSEAAKKDACLKAIEELHKLGVFNDYLLPMQDKSYLEGPMLNSSDSDNHGDEGTRVELHEMLVPALLKEPWKSSDVPVYLNSYYIEFMPNPVDRVYKKFGLFLKANLPVEAEKMELELHLARGRSVMTKLIPSGVAEFYEDEITLAEKFQEMFLKVILDRMDFVPEYVQLGKNDSSESSSSTFYLLLPVNFHHHENTLNIDWKIIRKCLSSPVFRSPENIVANKVLVSKDTLQLARGCRRKGDIENSLVYAPHKKGFFFIAKIVDEKNGHSPCEESRTLSYMEDLHEKFDIQLKYPEQPLLQAKPLFSLHNLLHNRGQDESASSHLDEYFIYLPPELCQLKIIGFSKDIGSSISLLPSFMQHLENLLVAIELKNELSVSFPEGSEVTVLSVLEALTTEKCQVGFSLERLEILGDAFLKYAVARHLFLLHGTLDEGQLTKKRSNIVNNLNLFKLACKRNLQVYIRDQTFDPCHFFALGRSCPIVCNSETEKNIHSKYLNGVVNKTNLSEVRCSKGHHWLHKKTAADVLEALIGAFIVDSGFKAATAFLRWISIKVDFDASQVTDVCIASAIYNPLAAQINIGALENLLGYQFVHRGLLIQAFVHPSYNRHGGGCYQRLEFLGDAVLDYLITSYLYSVYPKLKPGQLTDLRSVFVNNQAFANVAVDRSFPTFLISDSSSLSKAINKYVKFIQAPPSESSQDDWPKCPKALGDLVESCVGSILLDTGFNLSRIWEIMLSFLDPIISFSTLKISPIRELQELCQSHSWSPPFSVSNKGSMYLVEAKVNGDNVCASASATSSSTKEAKKIAAERVSVQLKVEDHSCLIKSANLVHQFRTSCAMSLHYNEQIARFVPIFLGNLLDAQAQGFKLKSSSLEEVLKSSSKMEAKLIGYDEKPIDVAPPPDSIGFENLALEEPVVTKFVTKVRSTNEPMDVSSSKPATSKQPQSNSKAIKNDDLDTESQTMGTATARSRLYEVCGANFWKPPLFECWNEGPGHLQLFTCKVLVEIEEAQDMILECFSSAHPKKKAAAEHAAEGALWFLKQQGYLC</sequence>
<name>W9REZ0_9ROSA</name>
<dbReference type="Pfam" id="PF02170">
    <property type="entry name" value="PAZ"/>
    <property type="match status" value="1"/>
</dbReference>
<dbReference type="Gene3D" id="2.170.260.10">
    <property type="entry name" value="paz domain"/>
    <property type="match status" value="1"/>
</dbReference>
<dbReference type="Pfam" id="PF00271">
    <property type="entry name" value="Helicase_C"/>
    <property type="match status" value="1"/>
</dbReference>
<evidence type="ECO:0000256" key="15">
    <source>
        <dbReference type="PROSITE-ProRule" id="PRU00657"/>
    </source>
</evidence>
<dbReference type="Gene3D" id="3.30.160.20">
    <property type="match status" value="2"/>
</dbReference>
<dbReference type="InterPro" id="IPR027417">
    <property type="entry name" value="P-loop_NTPase"/>
</dbReference>
<dbReference type="FunFam" id="1.10.1520.10:FF:000004">
    <property type="entry name" value="Endoribonuclease dicer-like 1"/>
    <property type="match status" value="1"/>
</dbReference>
<dbReference type="SUPFAM" id="SSF52540">
    <property type="entry name" value="P-loop containing nucleoside triphosphate hydrolases"/>
    <property type="match status" value="1"/>
</dbReference>
<keyword evidence="12 15" id="KW-0694">RNA-binding</keyword>
<evidence type="ECO:0000256" key="3">
    <source>
        <dbReference type="ARBA" id="ARBA00022722"/>
    </source>
</evidence>
<dbReference type="PROSITE" id="PS51194">
    <property type="entry name" value="HELICASE_CTER"/>
    <property type="match status" value="1"/>
</dbReference>
<evidence type="ECO:0000256" key="13">
    <source>
        <dbReference type="ARBA" id="ARBA00023211"/>
    </source>
</evidence>
<proteinExistence type="inferred from homology"/>
<dbReference type="Pfam" id="PF00270">
    <property type="entry name" value="DEAD"/>
    <property type="match status" value="1"/>
</dbReference>
<evidence type="ECO:0000256" key="4">
    <source>
        <dbReference type="ARBA" id="ARBA00022723"/>
    </source>
</evidence>
<feature type="domain" description="PAZ" evidence="19">
    <location>
        <begin position="867"/>
        <end position="979"/>
    </location>
</feature>
<feature type="domain" description="Helicase C-terminal" evidence="21">
    <location>
        <begin position="410"/>
        <end position="562"/>
    </location>
</feature>
<evidence type="ECO:0000256" key="10">
    <source>
        <dbReference type="ARBA" id="ARBA00022840"/>
    </source>
</evidence>
<evidence type="ECO:0000256" key="9">
    <source>
        <dbReference type="ARBA" id="ARBA00022806"/>
    </source>
</evidence>
<dbReference type="Pfam" id="PF00035">
    <property type="entry name" value="dsrm"/>
    <property type="match status" value="1"/>
</dbReference>
<feature type="domain" description="RNase III" evidence="18">
    <location>
        <begin position="1006"/>
        <end position="1176"/>
    </location>
</feature>
<dbReference type="Gene3D" id="3.30.160.380">
    <property type="entry name" value="Dicer dimerisation domain"/>
    <property type="match status" value="1"/>
</dbReference>
<evidence type="ECO:0000259" key="17">
    <source>
        <dbReference type="PROSITE" id="PS50137"/>
    </source>
</evidence>
<dbReference type="GO" id="GO:0005737">
    <property type="term" value="C:cytoplasm"/>
    <property type="evidence" value="ECO:0007669"/>
    <property type="project" value="TreeGrafter"/>
</dbReference>
<evidence type="ECO:0000256" key="1">
    <source>
        <dbReference type="ARBA" id="ARBA00001936"/>
    </source>
</evidence>
<accession>W9REZ0</accession>
<dbReference type="SMART" id="SM00490">
    <property type="entry name" value="HELICc"/>
    <property type="match status" value="1"/>
</dbReference>
<dbReference type="CDD" id="cd00593">
    <property type="entry name" value="RIBOc"/>
    <property type="match status" value="2"/>
</dbReference>
<keyword evidence="13" id="KW-0464">Manganese</keyword>
<dbReference type="CDD" id="cd18034">
    <property type="entry name" value="DEXHc_dicer"/>
    <property type="match status" value="1"/>
</dbReference>
<evidence type="ECO:0000259" key="19">
    <source>
        <dbReference type="PROSITE" id="PS50821"/>
    </source>
</evidence>
<keyword evidence="9" id="KW-0347">Helicase</keyword>
<keyword evidence="5" id="KW-0677">Repeat</keyword>
<dbReference type="PANTHER" id="PTHR14950:SF15">
    <property type="entry name" value="DICER-LIKE PROTEIN 4"/>
    <property type="match status" value="1"/>
</dbReference>
<evidence type="ECO:0000256" key="7">
    <source>
        <dbReference type="ARBA" id="ARBA00022759"/>
    </source>
</evidence>
<dbReference type="Gene3D" id="3.40.50.300">
    <property type="entry name" value="P-loop containing nucleotide triphosphate hydrolases"/>
    <property type="match status" value="2"/>
</dbReference>
<evidence type="ECO:0000256" key="14">
    <source>
        <dbReference type="ARBA" id="ARBA00035116"/>
    </source>
</evidence>
<dbReference type="PROSITE" id="PS51327">
    <property type="entry name" value="DICER_DSRBF"/>
    <property type="match status" value="1"/>
</dbReference>
<dbReference type="SUPFAM" id="SSF54768">
    <property type="entry name" value="dsRNA-binding domain-like"/>
    <property type="match status" value="2"/>
</dbReference>
<evidence type="ECO:0000256" key="6">
    <source>
        <dbReference type="ARBA" id="ARBA00022741"/>
    </source>
</evidence>
<dbReference type="GO" id="GO:0004386">
    <property type="term" value="F:helicase activity"/>
    <property type="evidence" value="ECO:0007669"/>
    <property type="project" value="UniProtKB-KW"/>
</dbReference>
<dbReference type="InterPro" id="IPR036389">
    <property type="entry name" value="RNase_III_sf"/>
</dbReference>
<keyword evidence="4" id="KW-0479">Metal-binding</keyword>
<reference evidence="24" key="1">
    <citation type="submission" date="2013-01" db="EMBL/GenBank/DDBJ databases">
        <title>Draft Genome Sequence of a Mulberry Tree, Morus notabilis C.K. Schneid.</title>
        <authorList>
            <person name="He N."/>
            <person name="Zhao S."/>
        </authorList>
    </citation>
    <scope>NUCLEOTIDE SEQUENCE</scope>
</reference>
<dbReference type="SUPFAM" id="SSF69065">
    <property type="entry name" value="RNase III domain-like"/>
    <property type="match status" value="2"/>
</dbReference>
<dbReference type="SMART" id="SM00949">
    <property type="entry name" value="PAZ"/>
    <property type="match status" value="1"/>
</dbReference>
<dbReference type="InterPro" id="IPR001650">
    <property type="entry name" value="Helicase_C-like"/>
</dbReference>
<dbReference type="InterPro" id="IPR000999">
    <property type="entry name" value="RNase_III_dom"/>
</dbReference>
<evidence type="ECO:0000256" key="16">
    <source>
        <dbReference type="SAM" id="MobiDB-lite"/>
    </source>
</evidence>
<protein>
    <submittedName>
        <fullName evidence="23">Dicer-like protein 4</fullName>
    </submittedName>
</protein>
<dbReference type="SUPFAM" id="SSF101690">
    <property type="entry name" value="PAZ domain"/>
    <property type="match status" value="1"/>
</dbReference>
<dbReference type="eggNOG" id="KOG0701">
    <property type="taxonomic scope" value="Eukaryota"/>
</dbReference>
<feature type="compositionally biased region" description="Polar residues" evidence="16">
    <location>
        <begin position="1563"/>
        <end position="1585"/>
    </location>
</feature>
<feature type="domain" description="RNase III" evidence="18">
    <location>
        <begin position="1217"/>
        <end position="1361"/>
    </location>
</feature>